<dbReference type="GO" id="GO:0008168">
    <property type="term" value="F:methyltransferase activity"/>
    <property type="evidence" value="ECO:0007669"/>
    <property type="project" value="UniProtKB-KW"/>
</dbReference>
<dbReference type="AlphaFoldDB" id="A0A1D1Y1Y9"/>
<evidence type="ECO:0000313" key="2">
    <source>
        <dbReference type="EMBL" id="JAT48658.1"/>
    </source>
</evidence>
<protein>
    <submittedName>
        <fullName evidence="2">tRNA (Mo5U34)-methyltransferase</fullName>
    </submittedName>
</protein>
<keyword evidence="2" id="KW-0489">Methyltransferase</keyword>
<keyword evidence="1" id="KW-1133">Transmembrane helix</keyword>
<gene>
    <name evidence="2" type="primary">cmoB_6</name>
    <name evidence="2" type="ORF">g.164829</name>
</gene>
<reference evidence="2" key="1">
    <citation type="submission" date="2015-07" db="EMBL/GenBank/DDBJ databases">
        <title>Transcriptome Assembly of Anthurium amnicola.</title>
        <authorList>
            <person name="Suzuki J."/>
        </authorList>
    </citation>
    <scope>NUCLEOTIDE SEQUENCE</scope>
</reference>
<accession>A0A1D1Y1Y9</accession>
<name>A0A1D1Y1Y9_9ARAE</name>
<organism evidence="2">
    <name type="scientific">Anthurium amnicola</name>
    <dbReference type="NCBI Taxonomy" id="1678845"/>
    <lineage>
        <taxon>Eukaryota</taxon>
        <taxon>Viridiplantae</taxon>
        <taxon>Streptophyta</taxon>
        <taxon>Embryophyta</taxon>
        <taxon>Tracheophyta</taxon>
        <taxon>Spermatophyta</taxon>
        <taxon>Magnoliopsida</taxon>
        <taxon>Liliopsida</taxon>
        <taxon>Araceae</taxon>
        <taxon>Pothoideae</taxon>
        <taxon>Potheae</taxon>
        <taxon>Anthurium</taxon>
    </lineage>
</organism>
<keyword evidence="1" id="KW-0472">Membrane</keyword>
<dbReference type="EMBL" id="GDJX01019278">
    <property type="protein sequence ID" value="JAT48658.1"/>
    <property type="molecule type" value="Transcribed_RNA"/>
</dbReference>
<keyword evidence="2" id="KW-0808">Transferase</keyword>
<feature type="transmembrane region" description="Helical" evidence="1">
    <location>
        <begin position="6"/>
        <end position="26"/>
    </location>
</feature>
<evidence type="ECO:0000256" key="1">
    <source>
        <dbReference type="SAM" id="Phobius"/>
    </source>
</evidence>
<sequence>MEYNRIVTIIFSLMIGLALVPSIASIESHTIWFHNKMWPGTVAGVDVYSARTGENLDIGAGSTAHDGFNIVMSIDYTDDYYLVFSVAGSFQQEKTRGNFKPDRDYEWKFTGSVDDWDIEQLR</sequence>
<dbReference type="GO" id="GO:0032259">
    <property type="term" value="P:methylation"/>
    <property type="evidence" value="ECO:0007669"/>
    <property type="project" value="UniProtKB-KW"/>
</dbReference>
<keyword evidence="1" id="KW-0812">Transmembrane</keyword>
<proteinExistence type="predicted"/>